<reference evidence="2" key="1">
    <citation type="journal article" date="2019" name="Int. J. Syst. Evol. Microbiol.">
        <title>The Global Catalogue of Microorganisms (GCM) 10K type strain sequencing project: providing services to taxonomists for standard genome sequencing and annotation.</title>
        <authorList>
            <consortium name="The Broad Institute Genomics Platform"/>
            <consortium name="The Broad Institute Genome Sequencing Center for Infectious Disease"/>
            <person name="Wu L."/>
            <person name="Ma J."/>
        </authorList>
    </citation>
    <scope>NUCLEOTIDE SEQUENCE [LARGE SCALE GENOMIC DNA]</scope>
    <source>
        <strain evidence="2">CGMCC 1.15103</strain>
    </source>
</reference>
<proteinExistence type="predicted"/>
<evidence type="ECO:0008006" key="3">
    <source>
        <dbReference type="Google" id="ProtNLM"/>
    </source>
</evidence>
<dbReference type="Proteomes" id="UP000602004">
    <property type="component" value="Unassembled WGS sequence"/>
</dbReference>
<accession>A0ABQ1NB86</accession>
<comment type="caution">
    <text evidence="1">The sequence shown here is derived from an EMBL/GenBank/DDBJ whole genome shotgun (WGS) entry which is preliminary data.</text>
</comment>
<evidence type="ECO:0000313" key="1">
    <source>
        <dbReference type="EMBL" id="GGC66962.1"/>
    </source>
</evidence>
<name>A0ABQ1NB86_9BURK</name>
<dbReference type="SUPFAM" id="SSF53383">
    <property type="entry name" value="PLP-dependent transferases"/>
    <property type="match status" value="1"/>
</dbReference>
<keyword evidence="2" id="KW-1185">Reference proteome</keyword>
<evidence type="ECO:0000313" key="2">
    <source>
        <dbReference type="Proteomes" id="UP000602004"/>
    </source>
</evidence>
<gene>
    <name evidence="1" type="ORF">GCM10011400_63630</name>
</gene>
<dbReference type="Gene3D" id="3.90.1150.10">
    <property type="entry name" value="Aspartate Aminotransferase, domain 1"/>
    <property type="match status" value="1"/>
</dbReference>
<dbReference type="InterPro" id="IPR015424">
    <property type="entry name" value="PyrdxlP-dep_Trfase"/>
</dbReference>
<dbReference type="InterPro" id="IPR015422">
    <property type="entry name" value="PyrdxlP-dep_Trfase_small"/>
</dbReference>
<dbReference type="EMBL" id="BMHL01000016">
    <property type="protein sequence ID" value="GGC66962.1"/>
    <property type="molecule type" value="Genomic_DNA"/>
</dbReference>
<protein>
    <recommendedName>
        <fullName evidence="3">2-aminoadipate transaminase</fullName>
    </recommendedName>
</protein>
<organism evidence="1 2">
    <name type="scientific">Paraburkholderia caffeinilytica</name>
    <dbReference type="NCBI Taxonomy" id="1761016"/>
    <lineage>
        <taxon>Bacteria</taxon>
        <taxon>Pseudomonadati</taxon>
        <taxon>Pseudomonadota</taxon>
        <taxon>Betaproteobacteria</taxon>
        <taxon>Burkholderiales</taxon>
        <taxon>Burkholderiaceae</taxon>
        <taxon>Paraburkholderia</taxon>
    </lineage>
</organism>
<sequence length="99" mass="10871">MTAERLRNARDHLAMGLTTIPGVQAGPPAKGAMYLLFRIDGSLSSAQQLVSDGKLGLAPGIAFRPEGEGYLRWCFASSHDWLDEGVQRLKRYLEASQRP</sequence>